<name>A0A1G5D367_9FIRM</name>
<dbReference type="EMBL" id="FMUR01000007">
    <property type="protein sequence ID" value="SCY09193.1"/>
    <property type="molecule type" value="Genomic_DNA"/>
</dbReference>
<evidence type="ECO:0000256" key="1">
    <source>
        <dbReference type="ARBA" id="ARBA00004651"/>
    </source>
</evidence>
<comment type="subcellular location">
    <subcellularLocation>
        <location evidence="1">Cell membrane</location>
        <topology evidence="1">Multi-pass membrane protein</topology>
    </subcellularLocation>
</comment>
<gene>
    <name evidence="7" type="ORF">SAMN02910451_01371</name>
</gene>
<evidence type="ECO:0000313" key="8">
    <source>
        <dbReference type="Proteomes" id="UP000183047"/>
    </source>
</evidence>
<evidence type="ECO:0000256" key="5">
    <source>
        <dbReference type="ARBA" id="ARBA00023136"/>
    </source>
</evidence>
<dbReference type="InterPro" id="IPR050833">
    <property type="entry name" value="Poly_Biosynth_Transport"/>
</dbReference>
<feature type="transmembrane region" description="Helical" evidence="6">
    <location>
        <begin position="54"/>
        <end position="72"/>
    </location>
</feature>
<keyword evidence="3 6" id="KW-0812">Transmembrane</keyword>
<dbReference type="GO" id="GO:0005886">
    <property type="term" value="C:plasma membrane"/>
    <property type="evidence" value="ECO:0007669"/>
    <property type="project" value="UniProtKB-SubCell"/>
</dbReference>
<dbReference type="PANTHER" id="PTHR30250:SF11">
    <property type="entry name" value="O-ANTIGEN TRANSPORTER-RELATED"/>
    <property type="match status" value="1"/>
</dbReference>
<feature type="transmembrane region" description="Helical" evidence="6">
    <location>
        <begin position="173"/>
        <end position="192"/>
    </location>
</feature>
<keyword evidence="2" id="KW-1003">Cell membrane</keyword>
<dbReference type="OrthoDB" id="2678093at2"/>
<protein>
    <submittedName>
        <fullName evidence="7">Membrane protein involved in the export of O-antigen and teichoic acid</fullName>
    </submittedName>
</protein>
<feature type="transmembrane region" description="Helical" evidence="6">
    <location>
        <begin position="246"/>
        <end position="271"/>
    </location>
</feature>
<evidence type="ECO:0000313" key="7">
    <source>
        <dbReference type="EMBL" id="SCY09193.1"/>
    </source>
</evidence>
<reference evidence="8" key="1">
    <citation type="submission" date="2016-10" db="EMBL/GenBank/DDBJ databases">
        <authorList>
            <person name="Varghese N."/>
            <person name="Submissions S."/>
        </authorList>
    </citation>
    <scope>NUCLEOTIDE SEQUENCE [LARGE SCALE GENOMIC DNA]</scope>
    <source>
        <strain evidence="8">XBD2006</strain>
    </source>
</reference>
<feature type="transmembrane region" description="Helical" evidence="6">
    <location>
        <begin position="92"/>
        <end position="111"/>
    </location>
</feature>
<feature type="transmembrane region" description="Helical" evidence="6">
    <location>
        <begin position="380"/>
        <end position="402"/>
    </location>
</feature>
<feature type="transmembrane region" description="Helical" evidence="6">
    <location>
        <begin position="148"/>
        <end position="167"/>
    </location>
</feature>
<feature type="transmembrane region" description="Helical" evidence="6">
    <location>
        <begin position="355"/>
        <end position="374"/>
    </location>
</feature>
<feature type="transmembrane region" description="Helical" evidence="6">
    <location>
        <begin position="324"/>
        <end position="348"/>
    </location>
</feature>
<keyword evidence="4 6" id="KW-1133">Transmembrane helix</keyword>
<feature type="transmembrane region" description="Helical" evidence="6">
    <location>
        <begin position="20"/>
        <end position="42"/>
    </location>
</feature>
<dbReference type="AlphaFoldDB" id="A0A1G5D367"/>
<evidence type="ECO:0000256" key="6">
    <source>
        <dbReference type="SAM" id="Phobius"/>
    </source>
</evidence>
<evidence type="ECO:0000256" key="3">
    <source>
        <dbReference type="ARBA" id="ARBA00022692"/>
    </source>
</evidence>
<feature type="transmembrane region" description="Helical" evidence="6">
    <location>
        <begin position="283"/>
        <end position="309"/>
    </location>
</feature>
<evidence type="ECO:0000256" key="4">
    <source>
        <dbReference type="ARBA" id="ARBA00022989"/>
    </source>
</evidence>
<evidence type="ECO:0000256" key="2">
    <source>
        <dbReference type="ARBA" id="ARBA00022475"/>
    </source>
</evidence>
<feature type="transmembrane region" description="Helical" evidence="6">
    <location>
        <begin position="213"/>
        <end position="234"/>
    </location>
</feature>
<dbReference type="PANTHER" id="PTHR30250">
    <property type="entry name" value="PST FAMILY PREDICTED COLANIC ACID TRANSPORTER"/>
    <property type="match status" value="1"/>
</dbReference>
<keyword evidence="8" id="KW-1185">Reference proteome</keyword>
<sequence>MEDSNTKNKSGLIKKASKDFIFSVLALVIYNGVLQLLVYSNIEKSIGRSGFDTVLYLISIISVMGAGFGTAASYSRMMAKKDREETNGDYNVFLLMIAVLSIPVTFGAIYLAEGISLKLFVPVLVLMIVTVFRYYSDVQYRMNIRFKEYFFFFLSVSVGYVLGLMLYPVTKNWVLVMFLGEIFGIIFTVMTGKIFRAPFFNLSGAFKENMKSAWYIAMGNVLANLILNSDRILLKHFAEAGQVTDFYTASLIGKIVAMLTTPLNGVVISYLTNYKIKMNKKIFATIGSAFLALTFLGALVCSGFSMIYVKLFFTPDVYDGASKFFFLANLGQLLYFISGSLMVVLLAFTEEKLQFIINLIYGIVFVTIVIPVTYKWGMVGFAYGLVAVNIVRFVTVIILGVVKLGKKKETEQ</sequence>
<dbReference type="RefSeq" id="WP_074462016.1">
    <property type="nucleotide sequence ID" value="NZ_FMUR01000007.1"/>
</dbReference>
<dbReference type="Proteomes" id="UP000183047">
    <property type="component" value="Unassembled WGS sequence"/>
</dbReference>
<accession>A0A1G5D367</accession>
<feature type="transmembrane region" description="Helical" evidence="6">
    <location>
        <begin position="117"/>
        <end position="136"/>
    </location>
</feature>
<proteinExistence type="predicted"/>
<keyword evidence="5 6" id="KW-0472">Membrane</keyword>
<organism evidence="7 8">
    <name type="scientific">Butyrivibrio hungatei</name>
    <dbReference type="NCBI Taxonomy" id="185008"/>
    <lineage>
        <taxon>Bacteria</taxon>
        <taxon>Bacillati</taxon>
        <taxon>Bacillota</taxon>
        <taxon>Clostridia</taxon>
        <taxon>Lachnospirales</taxon>
        <taxon>Lachnospiraceae</taxon>
        <taxon>Butyrivibrio</taxon>
    </lineage>
</organism>